<dbReference type="PANTHER" id="PTHR32419">
    <property type="entry name" value="GLUTATHIONYL-HYDROQUINONE REDUCTASE"/>
    <property type="match status" value="1"/>
</dbReference>
<feature type="binding site" evidence="2">
    <location>
        <position position="136"/>
    </location>
    <ligand>
        <name>glutathione</name>
        <dbReference type="ChEBI" id="CHEBI:57925"/>
    </ligand>
</feature>
<evidence type="ECO:0000313" key="6">
    <source>
        <dbReference type="EMBL" id="CUS08530.1"/>
    </source>
</evidence>
<feature type="active site" description="Nucleophile" evidence="1">
    <location>
        <position position="103"/>
    </location>
</feature>
<evidence type="ECO:0000259" key="5">
    <source>
        <dbReference type="PROSITE" id="PS50405"/>
    </source>
</evidence>
<dbReference type="AlphaFoldDB" id="A0A292PPX1"/>
<dbReference type="Gene3D" id="3.40.30.10">
    <property type="entry name" value="Glutaredoxin"/>
    <property type="match status" value="1"/>
</dbReference>
<dbReference type="Pfam" id="PF13409">
    <property type="entry name" value="GST_N_2"/>
    <property type="match status" value="1"/>
</dbReference>
<dbReference type="SUPFAM" id="SSF47616">
    <property type="entry name" value="GST C-terminal domain-like"/>
    <property type="match status" value="1"/>
</dbReference>
<feature type="site" description="Lowers pKa of active site Cys" evidence="3">
    <location>
        <position position="357"/>
    </location>
</feature>
<dbReference type="InterPro" id="IPR016639">
    <property type="entry name" value="GST_Omega/GSH"/>
</dbReference>
<evidence type="ECO:0000256" key="2">
    <source>
        <dbReference type="PIRSR" id="PIRSR015753-2"/>
    </source>
</evidence>
<dbReference type="PROSITE" id="PS50405">
    <property type="entry name" value="GST_CTER"/>
    <property type="match status" value="1"/>
</dbReference>
<feature type="domain" description="GST C-terminal" evidence="5">
    <location>
        <begin position="222"/>
        <end position="357"/>
    </location>
</feature>
<dbReference type="InterPro" id="IPR047047">
    <property type="entry name" value="GST_Omega-like_C"/>
</dbReference>
<feature type="region of interest" description="Disordered" evidence="4">
    <location>
        <begin position="362"/>
        <end position="384"/>
    </location>
</feature>
<dbReference type="Proteomes" id="UP001412239">
    <property type="component" value="Unassembled WGS sequence"/>
</dbReference>
<dbReference type="InterPro" id="IPR040079">
    <property type="entry name" value="Glutathione_S-Trfase"/>
</dbReference>
<dbReference type="EMBL" id="LN891127">
    <property type="protein sequence ID" value="CUS08530.1"/>
    <property type="molecule type" value="Genomic_DNA"/>
</dbReference>
<reference evidence="6" key="1">
    <citation type="submission" date="2015-10" db="EMBL/GenBank/DDBJ databases">
        <authorList>
            <person name="Regsiter A."/>
            <person name="william w."/>
        </authorList>
    </citation>
    <scope>NUCLEOTIDE SEQUENCE</scope>
    <source>
        <strain evidence="6">Montdore</strain>
    </source>
</reference>
<dbReference type="PIRSF" id="PIRSF015753">
    <property type="entry name" value="GST"/>
    <property type="match status" value="1"/>
</dbReference>
<dbReference type="SFLD" id="SFLDS00019">
    <property type="entry name" value="Glutathione_Transferase_(cytos"/>
    <property type="match status" value="1"/>
</dbReference>
<dbReference type="InterPro" id="IPR004045">
    <property type="entry name" value="Glutathione_S-Trfase_N"/>
</dbReference>
<feature type="binding site" evidence="2">
    <location>
        <begin position="195"/>
        <end position="196"/>
    </location>
    <ligand>
        <name>glutathione</name>
        <dbReference type="ChEBI" id="CHEBI:57925"/>
    </ligand>
</feature>
<feature type="active site" description="Proton donor/acceptor" evidence="1">
    <location>
        <position position="245"/>
    </location>
</feature>
<organism evidence="6 7">
    <name type="scientific">Tuber aestivum</name>
    <name type="common">summer truffle</name>
    <dbReference type="NCBI Taxonomy" id="59557"/>
    <lineage>
        <taxon>Eukaryota</taxon>
        <taxon>Fungi</taxon>
        <taxon>Dikarya</taxon>
        <taxon>Ascomycota</taxon>
        <taxon>Pezizomycotina</taxon>
        <taxon>Pezizomycetes</taxon>
        <taxon>Pezizales</taxon>
        <taxon>Tuberaceae</taxon>
        <taxon>Tuber</taxon>
    </lineage>
</organism>
<dbReference type="CDD" id="cd03190">
    <property type="entry name" value="GST_C_Omega_like"/>
    <property type="match status" value="1"/>
</dbReference>
<sequence length="384" mass="44219">MFYRPFFRQTFSHISSPSVTPSSLLSQPNCRAMSASSQKVTDWVPTDSKSGEFIRKPVSSSARSQISSHDSLQSSFSDLVSREPNTKFPAERGRYHLYVSYACPWAHRTLITRELKGLQGVIGVSVVHWHLGENGWRFGTIEEAAEYPEVAISPEANTGASFLRDLYFKARPDYDGRYTVPTFWDKKNKTIVSNESSEIIRFMYTEFDDLIDESKKGVTYYPEELKKEIDELNEWVYATVNNGVYRAGFATQVIPPKAKQEAYDVAVTKLFESLDRIEDILRDSDGPYLLGKVLTEADIRLYPTIVRFDPVYVQHFKCNLRMIRHDYPAIHKWMRHLYYDIPGFKETTNFEHIKKHYTKSHSQVNPKGITPLGPVPDIMPKDTE</sequence>
<evidence type="ECO:0000256" key="4">
    <source>
        <dbReference type="SAM" id="MobiDB-lite"/>
    </source>
</evidence>
<name>A0A292PPX1_9PEZI</name>
<evidence type="ECO:0000313" key="7">
    <source>
        <dbReference type="Proteomes" id="UP001412239"/>
    </source>
</evidence>
<dbReference type="InterPro" id="IPR010987">
    <property type="entry name" value="Glutathione-S-Trfase_C-like"/>
</dbReference>
<dbReference type="PANTHER" id="PTHR32419:SF6">
    <property type="entry name" value="GLUTATHIONE S-TRANSFERASE OMEGA-LIKE 1-RELATED"/>
    <property type="match status" value="1"/>
</dbReference>
<dbReference type="Gene3D" id="1.20.1050.10">
    <property type="match status" value="1"/>
</dbReference>
<dbReference type="SUPFAM" id="SSF52833">
    <property type="entry name" value="Thioredoxin-like"/>
    <property type="match status" value="1"/>
</dbReference>
<proteinExistence type="predicted"/>
<protein>
    <recommendedName>
        <fullName evidence="5">GST C-terminal domain-containing protein</fullName>
    </recommendedName>
</protein>
<keyword evidence="7" id="KW-1185">Reference proteome</keyword>
<feature type="binding site" evidence="2">
    <location>
        <begin position="177"/>
        <end position="180"/>
    </location>
    <ligand>
        <name>glutathione</name>
        <dbReference type="ChEBI" id="CHEBI:57925"/>
    </ligand>
</feature>
<feature type="site" description="Lowers pKa of active site Cys" evidence="3">
    <location>
        <position position="312"/>
    </location>
</feature>
<dbReference type="SFLD" id="SFLDG01206">
    <property type="entry name" value="Xi.1"/>
    <property type="match status" value="1"/>
</dbReference>
<dbReference type="InterPro" id="IPR036282">
    <property type="entry name" value="Glutathione-S-Trfase_C_sf"/>
</dbReference>
<evidence type="ECO:0000256" key="3">
    <source>
        <dbReference type="PIRSR" id="PIRSR015753-3"/>
    </source>
</evidence>
<accession>A0A292PPX1</accession>
<dbReference type="GO" id="GO:0005737">
    <property type="term" value="C:cytoplasm"/>
    <property type="evidence" value="ECO:0007669"/>
    <property type="project" value="TreeGrafter"/>
</dbReference>
<dbReference type="InterPro" id="IPR036249">
    <property type="entry name" value="Thioredoxin-like_sf"/>
</dbReference>
<evidence type="ECO:0000256" key="1">
    <source>
        <dbReference type="PIRSR" id="PIRSR015753-1"/>
    </source>
</evidence>
<dbReference type="Pfam" id="PF13410">
    <property type="entry name" value="GST_C_2"/>
    <property type="match status" value="1"/>
</dbReference>
<gene>
    <name evidence="6" type="ORF">GSTUAT00007373001</name>
</gene>
<dbReference type="GO" id="GO:0004364">
    <property type="term" value="F:glutathione transferase activity"/>
    <property type="evidence" value="ECO:0007669"/>
    <property type="project" value="InterPro"/>
</dbReference>
<dbReference type="SFLD" id="SFLDG01148">
    <property type="entry name" value="Xi_(cytGST)"/>
    <property type="match status" value="1"/>
</dbReference>